<protein>
    <submittedName>
        <fullName evidence="2">Uncharacterized protein</fullName>
    </submittedName>
</protein>
<gene>
    <name evidence="2" type="ORF">RDWZM_003598</name>
</gene>
<dbReference type="EMBL" id="JAPWDV010000001">
    <property type="protein sequence ID" value="KAJ6225053.1"/>
    <property type="molecule type" value="Genomic_DNA"/>
</dbReference>
<dbReference type="AlphaFoldDB" id="A0A9Q0RR12"/>
<feature type="region of interest" description="Disordered" evidence="1">
    <location>
        <begin position="1"/>
        <end position="23"/>
    </location>
</feature>
<feature type="compositionally biased region" description="Acidic residues" evidence="1">
    <location>
        <begin position="146"/>
        <end position="156"/>
    </location>
</feature>
<dbReference type="Proteomes" id="UP001142055">
    <property type="component" value="Chromosome 1"/>
</dbReference>
<comment type="caution">
    <text evidence="2">The sequence shown here is derived from an EMBL/GenBank/DDBJ whole genome shotgun (WGS) entry which is preliminary data.</text>
</comment>
<proteinExistence type="predicted"/>
<name>A0A9Q0RR12_BLOTA</name>
<feature type="region of interest" description="Disordered" evidence="1">
    <location>
        <begin position="67"/>
        <end position="88"/>
    </location>
</feature>
<keyword evidence="3" id="KW-1185">Reference proteome</keyword>
<dbReference type="OMA" id="CECANRK"/>
<feature type="region of interest" description="Disordered" evidence="1">
    <location>
        <begin position="145"/>
        <end position="172"/>
    </location>
</feature>
<evidence type="ECO:0000256" key="1">
    <source>
        <dbReference type="SAM" id="MobiDB-lite"/>
    </source>
</evidence>
<organism evidence="2 3">
    <name type="scientific">Blomia tropicalis</name>
    <name type="common">Mite</name>
    <dbReference type="NCBI Taxonomy" id="40697"/>
    <lineage>
        <taxon>Eukaryota</taxon>
        <taxon>Metazoa</taxon>
        <taxon>Ecdysozoa</taxon>
        <taxon>Arthropoda</taxon>
        <taxon>Chelicerata</taxon>
        <taxon>Arachnida</taxon>
        <taxon>Acari</taxon>
        <taxon>Acariformes</taxon>
        <taxon>Sarcoptiformes</taxon>
        <taxon>Astigmata</taxon>
        <taxon>Glycyphagoidea</taxon>
        <taxon>Echimyopodidae</taxon>
        <taxon>Blomia</taxon>
    </lineage>
</organism>
<accession>A0A9Q0RR12</accession>
<sequence length="566" mass="64563">MADQPQSSTSSVMSTQNDPINLPKSPLISSMGINCLTNNNNNSSVDDDLILPKGFFIGDFPTGTPTDSGFLSSSSSEGESSCSDSPSTMPSEQLNSFLSCIKTVNFDYLLRIERIRLSWKETDWHKLDKYQLRIYLLLDDEIKEHDDDDSSSDSDEATITAESSKNRRRGRKLDQKVLTAQPIVATRTLSLSNNVGFSEICFDDAELKFRTKVPIVQRSKRHGSGYVFRSRVVRVKLERIKHSKVSGGDHRVTIGFVDIDLAHYRHQHRQEPDQRQDGFVNLPMVLFADYNRHILHHQRSCDLFCFDIRLKLESSPIPEKDSSSDQSIWASVGSLSSYYNDEPDNTTLTSSATCPSLHMHLSQMLLRRDSLPNLSQDKELKYHDSPPTSRTKHILNLLGFLPAGKLFRVSIHFGQIEHLNHHLLEAGETESNSSNNVNKNITGSICACFEVKHHQHQPTIFHPHHQRHSICCRTKQLSAETKTDHFDQHFTFFERFYYQDSPITCLSVMNGFGKKLYKFKSHLADYIHCRSVNQYFALQNKKTGQYCRLQFSIVVKPIFSSTADTY</sequence>
<reference evidence="2" key="1">
    <citation type="submission" date="2022-12" db="EMBL/GenBank/DDBJ databases">
        <title>Genome assemblies of Blomia tropicalis.</title>
        <authorList>
            <person name="Cui Y."/>
        </authorList>
    </citation>
    <scope>NUCLEOTIDE SEQUENCE</scope>
    <source>
        <tissue evidence="2">Adult mites</tissue>
    </source>
</reference>
<evidence type="ECO:0000313" key="2">
    <source>
        <dbReference type="EMBL" id="KAJ6225053.1"/>
    </source>
</evidence>
<evidence type="ECO:0000313" key="3">
    <source>
        <dbReference type="Proteomes" id="UP001142055"/>
    </source>
</evidence>
<feature type="compositionally biased region" description="Polar residues" evidence="1">
    <location>
        <begin position="1"/>
        <end position="19"/>
    </location>
</feature>